<dbReference type="PROSITE" id="PS50011">
    <property type="entry name" value="PROTEIN_KINASE_DOM"/>
    <property type="match status" value="2"/>
</dbReference>
<dbReference type="PROSITE" id="PS50965">
    <property type="entry name" value="NERD"/>
    <property type="match status" value="1"/>
</dbReference>
<name>A0A089X4L0_STRGA</name>
<dbReference type="OrthoDB" id="3404503at2"/>
<feature type="domain" description="NERD" evidence="8">
    <location>
        <begin position="12"/>
        <end position="130"/>
    </location>
</feature>
<evidence type="ECO:0000259" key="7">
    <source>
        <dbReference type="PROSITE" id="PS50011"/>
    </source>
</evidence>
<dbReference type="PANTHER" id="PTHR43289">
    <property type="entry name" value="MITOGEN-ACTIVATED PROTEIN KINASE KINASE KINASE 20-RELATED"/>
    <property type="match status" value="1"/>
</dbReference>
<keyword evidence="3 9" id="KW-0418">Kinase</keyword>
<evidence type="ECO:0000256" key="6">
    <source>
        <dbReference type="SAM" id="MobiDB-lite"/>
    </source>
</evidence>
<dbReference type="Proteomes" id="UP000029482">
    <property type="component" value="Chromosome"/>
</dbReference>
<accession>A0A089X4L0</accession>
<dbReference type="InterPro" id="IPR049832">
    <property type="entry name" value="BREX_PglW"/>
</dbReference>
<reference evidence="10" key="1">
    <citation type="journal article" date="2015" name="J. Biotechnol.">
        <title>Complete genome sequence of the actinobacterium Streptomyces glaucescens GLA.O (DSM 40922) consisting of a linear chromosome and one linear plasmid.</title>
        <authorList>
            <person name="Ortseifen V."/>
            <person name="Winkler A."/>
            <person name="Albersmeier A."/>
            <person name="Wendler S."/>
            <person name="Puhler A."/>
            <person name="Kalinowski J."/>
            <person name="Ruckert C."/>
        </authorList>
    </citation>
    <scope>NUCLEOTIDE SEQUENCE [LARGE SCALE GENOMIC DNA]</scope>
    <source>
        <strain evidence="10">DSM 40922 / GLA O</strain>
    </source>
</reference>
<proteinExistence type="predicted"/>
<dbReference type="SUPFAM" id="SSF56112">
    <property type="entry name" value="Protein kinase-like (PK-like)"/>
    <property type="match status" value="2"/>
</dbReference>
<dbReference type="Pfam" id="PF08378">
    <property type="entry name" value="NERD"/>
    <property type="match status" value="1"/>
</dbReference>
<evidence type="ECO:0000313" key="9">
    <source>
        <dbReference type="EMBL" id="AIR98098.1"/>
    </source>
</evidence>
<dbReference type="PROSITE" id="PS00107">
    <property type="entry name" value="PROTEIN_KINASE_ATP"/>
    <property type="match status" value="1"/>
</dbReference>
<dbReference type="PANTHER" id="PTHR43289:SF34">
    <property type="entry name" value="SERINE_THREONINE-PROTEIN KINASE YBDM-RELATED"/>
    <property type="match status" value="1"/>
</dbReference>
<dbReference type="eggNOG" id="COG0515">
    <property type="taxonomic scope" value="Bacteria"/>
</dbReference>
<evidence type="ECO:0000256" key="3">
    <source>
        <dbReference type="ARBA" id="ARBA00022777"/>
    </source>
</evidence>
<evidence type="ECO:0000259" key="8">
    <source>
        <dbReference type="PROSITE" id="PS50965"/>
    </source>
</evidence>
<dbReference type="RefSeq" id="WP_052413697.1">
    <property type="nucleotide sequence ID" value="NZ_CP009438.1"/>
</dbReference>
<keyword evidence="2 5" id="KW-0547">Nucleotide-binding</keyword>
<dbReference type="Gene3D" id="1.10.510.10">
    <property type="entry name" value="Transferase(Phosphotransferase) domain 1"/>
    <property type="match status" value="2"/>
</dbReference>
<feature type="compositionally biased region" description="Low complexity" evidence="6">
    <location>
        <begin position="497"/>
        <end position="514"/>
    </location>
</feature>
<feature type="domain" description="Protein kinase" evidence="7">
    <location>
        <begin position="534"/>
        <end position="822"/>
    </location>
</feature>
<dbReference type="HOGENOM" id="CLU_005315_0_0_11"/>
<dbReference type="Gene3D" id="1.10.150.20">
    <property type="entry name" value="5' to 3' exonuclease, C-terminal subdomain"/>
    <property type="match status" value="1"/>
</dbReference>
<sequence length="1569" mass="172386">MEKDRWTTVTESEFGHEKRGLESIRKQLPGNEPWRAWANFTFTANSGHPRECDLLIVAPGGVWLVELKDWVGHLAAPYGTWVQTKGNGEEVDHGNPLHLLNKKAKELATLLNRAGGPKAQKVWVQEAVCITNPKLRVELPQNERQHVFTIAELIKELRRPPRDERFRYTEGRSLDIAKRLKKAGIRASEAERWVGSYRLDNEIASGPTWVDYVGHHKDLYETVRVRVYLRERGASAEARESVERASRREAAVLSRFKHRGAAQYKTFEPSAHPAGPALLFDYDMRAMRLDEYVRRYGDKLDIQARLRLLRQLAETIRSAHSGLLHHRALAARSVDVIPGPRKLGEEEAWLRPRLEIADWQVASARSLGSSSGARAAAALAPTALSATHVAEGAEPYLAPELTAPRPDPVLLDVYGLGTLAYLLVTGRPPASTQAEVLTMLRESDGLTPSAVVDGMTDDVDLLVQAATAYRPEQRMSSVDEFLELLADAEDSVGVRRAQSAEPATPAEPADAPSAQPEPDALEAQPGDVLGGGRWQVRRRLGTGSTSRAFLVRDLRSEEFRTRPLAVLKVAVSDRSVTVLEGEAQVMRRLRADSRVINLVVPEPLRLGERTALAVEYVGDEKAELADGEGSNGKIRAREETLARWLREYGAMGMETLEKYGDQLFGAVDFLQGEGVWHRDIKPDNIAIRKRPNGTRELVLIDFSLASYPASETAVGTQGYMDPFIGGTVNRRAVYDDQAERYALAVTLHQMASGELPRWGDGSVTPEMTDPKEMPYPEIQQDAFEDPVREGLLGFFRRALHRDAGKRFATLKDMQDAWKKVFLDASQQTVPSSHGKGHGAEEELHSDEARDQRAAAAGLDTHLSLSGLTAAAQSFLYGLDITTVGELLDRSERDLINKPGLGAKTRSDIQRRIREWRRRLRAAELNPLTGEGRKAAKAELDAAKAESGMERKLSDHLALAAGEGPALRRVSLDALATRMVPELVKGQRGPVGNNQSRIDVARALLRLPGDDGRLPALPAWPTQTDVAKLLGMTQGGVNPHIKGLREKWRDEPALRELRAEVLDILEQSGRLASAAEIADALILRRGTDLPKLYQRRALALAAVRVVVEMEEAAATPAFQHRPNRQAVDEALRPGLLALECREDVDSPDTPSAPGLLDYASRLGQHADRLVRAETLPTAASVLADLTQVEPPQGALDWDERRIVDIAAAASQDAAVSSRLELYPRGLGMVRALRLTQAGVVKIIPGLSEDEQPGLTVATVHERVRSRFPELRTGQGEDGHGLPTDVPLTEVLKEAGFPLVLRTHKDGRQRYLPEGLENASHFGTGIDGSSTVTSSAAAWSENADLAAAARAEERLRAAASGDGYRVLTVRSELGRRAMRELADARFGGGVVTVSATEVFLRHLHAEQEAKAAANPRGLPRWETILKADMAEAGSTAAVNFTRFARNASDRMREEISTLLCGGDDSRPLLLTDGAVFARYDYMGGLDELARQAREGEAQRPLWLFVPQADPGRPPVLGRAVGADGVRDVYATYQEPLGEWIPLPESWVKRIHLAGAQSESAEQTENTEEYAR</sequence>
<dbReference type="InterPro" id="IPR011528">
    <property type="entry name" value="NERD"/>
</dbReference>
<dbReference type="GO" id="GO:0005524">
    <property type="term" value="F:ATP binding"/>
    <property type="evidence" value="ECO:0007669"/>
    <property type="project" value="UniProtKB-UniRule"/>
</dbReference>
<feature type="region of interest" description="Disordered" evidence="6">
    <location>
        <begin position="827"/>
        <end position="850"/>
    </location>
</feature>
<evidence type="ECO:0000256" key="4">
    <source>
        <dbReference type="ARBA" id="ARBA00022840"/>
    </source>
</evidence>
<dbReference type="SUPFAM" id="SSF47789">
    <property type="entry name" value="C-terminal domain of RNA polymerase alpha subunit"/>
    <property type="match status" value="1"/>
</dbReference>
<evidence type="ECO:0000313" key="10">
    <source>
        <dbReference type="Proteomes" id="UP000029482"/>
    </source>
</evidence>
<dbReference type="InterPro" id="IPR017441">
    <property type="entry name" value="Protein_kinase_ATP_BS"/>
</dbReference>
<feature type="binding site" evidence="5">
    <location>
        <position position="568"/>
    </location>
    <ligand>
        <name>ATP</name>
        <dbReference type="ChEBI" id="CHEBI:30616"/>
    </ligand>
</feature>
<dbReference type="EMBL" id="CP009438">
    <property type="protein sequence ID" value="AIR98098.1"/>
    <property type="molecule type" value="Genomic_DNA"/>
</dbReference>
<protein>
    <submittedName>
        <fullName evidence="9">Protein kinase</fullName>
    </submittedName>
</protein>
<evidence type="ECO:0000256" key="5">
    <source>
        <dbReference type="PROSITE-ProRule" id="PRU10141"/>
    </source>
</evidence>
<evidence type="ECO:0000256" key="2">
    <source>
        <dbReference type="ARBA" id="ARBA00022741"/>
    </source>
</evidence>
<dbReference type="InterPro" id="IPR000719">
    <property type="entry name" value="Prot_kinase_dom"/>
</dbReference>
<gene>
    <name evidence="9" type="ORF">SGLAU_10455</name>
</gene>
<dbReference type="InterPro" id="IPR011009">
    <property type="entry name" value="Kinase-like_dom_sf"/>
</dbReference>
<keyword evidence="10" id="KW-1185">Reference proteome</keyword>
<dbReference type="SMART" id="SM00220">
    <property type="entry name" value="S_TKc"/>
    <property type="match status" value="1"/>
</dbReference>
<organism evidence="9 10">
    <name type="scientific">Streptomyces glaucescens</name>
    <dbReference type="NCBI Taxonomy" id="1907"/>
    <lineage>
        <taxon>Bacteria</taxon>
        <taxon>Bacillati</taxon>
        <taxon>Actinomycetota</taxon>
        <taxon>Actinomycetes</taxon>
        <taxon>Kitasatosporales</taxon>
        <taxon>Streptomycetaceae</taxon>
        <taxon>Streptomyces</taxon>
    </lineage>
</organism>
<dbReference type="Pfam" id="PF00069">
    <property type="entry name" value="Pkinase"/>
    <property type="match status" value="1"/>
</dbReference>
<evidence type="ECO:0000256" key="1">
    <source>
        <dbReference type="ARBA" id="ARBA00022679"/>
    </source>
</evidence>
<dbReference type="KEGG" id="sgu:SGLAU_10455"/>
<keyword evidence="1" id="KW-0808">Transferase</keyword>
<dbReference type="STRING" id="1907.SGLAU_10455"/>
<feature type="compositionally biased region" description="Basic and acidic residues" evidence="6">
    <location>
        <begin position="837"/>
        <end position="850"/>
    </location>
</feature>
<dbReference type="GO" id="GO:0004674">
    <property type="term" value="F:protein serine/threonine kinase activity"/>
    <property type="evidence" value="ECO:0007669"/>
    <property type="project" value="TreeGrafter"/>
</dbReference>
<dbReference type="NCBIfam" id="NF033442">
    <property type="entry name" value="BREX_PglW"/>
    <property type="match status" value="1"/>
</dbReference>
<keyword evidence="4 5" id="KW-0067">ATP-binding</keyword>
<feature type="domain" description="Protein kinase" evidence="7">
    <location>
        <begin position="197"/>
        <end position="485"/>
    </location>
</feature>
<feature type="region of interest" description="Disordered" evidence="6">
    <location>
        <begin position="493"/>
        <end position="532"/>
    </location>
</feature>